<feature type="site" description="Important for catalytic activity, responsible for pKa modulation of the active site Glu and correct orientation of both the proton donor and substrate" evidence="5">
    <location>
        <position position="212"/>
    </location>
</feature>
<dbReference type="Pfam" id="PF04616">
    <property type="entry name" value="Glyco_hydro_43"/>
    <property type="match status" value="1"/>
</dbReference>
<evidence type="ECO:0000313" key="7">
    <source>
        <dbReference type="EMBL" id="PYE55430.1"/>
    </source>
</evidence>
<dbReference type="OrthoDB" id="273314at2"/>
<dbReference type="InterPro" id="IPR050727">
    <property type="entry name" value="GH43_arabinanases"/>
</dbReference>
<evidence type="ECO:0000256" key="6">
    <source>
        <dbReference type="SAM" id="SignalP"/>
    </source>
</evidence>
<gene>
    <name evidence="7" type="ORF">DES52_103263</name>
</gene>
<keyword evidence="6" id="KW-0732">Signal</keyword>
<dbReference type="Gene3D" id="2.115.10.20">
    <property type="entry name" value="Glycosyl hydrolase domain, family 43"/>
    <property type="match status" value="1"/>
</dbReference>
<dbReference type="SUPFAM" id="SSF49899">
    <property type="entry name" value="Concanavalin A-like lectins/glucanases"/>
    <property type="match status" value="1"/>
</dbReference>
<comment type="caution">
    <text evidence="7">The sequence shown here is derived from an EMBL/GenBank/DDBJ whole genome shotgun (WGS) entry which is preliminary data.</text>
</comment>
<dbReference type="RefSeq" id="WP_110885764.1">
    <property type="nucleotide sequence ID" value="NZ_QJSX01000003.1"/>
</dbReference>
<sequence length="621" mass="66890">MPNLAASFRSLRTSVGFLGALAFGVTLSACQQQASPGSQLAAPPASLSALGADAVGKYRNPLRASVPNGTTVDTCADPSIIQGQTLGDTAWYLYCTTDPLNGQDTNANGDFNFRLMPTLKSTDLVNWTYVGDAFTQRPAWVDANAGLWAPDIEYVNGKYHLYYTASNTNEGGSAIGVAVSDSPTGPWVDSGAPVVEPHPAPCCSNSRRWTFDPDVIRDADGQLWIYYGSYFGGLSVRKLSPDGLKSDPATQVQVAIANRYEGSQVVYRNGFYYLMASASDCCRGPLTGYSVFVGRSPNPTGPFVDRDGVSLLSGRVGGTPVLGMNGNRWVGTGHNAVFTDASGQDWTVYHAVDRNDAYLTSASGLTKRPLMLDPLDWVDGWPVVRGGLWASDQAMPAPSSLRGQPSAYRPRLATNQRTGTLLNREDFDGDLSQWTWVRPPDGGSFRVVNGAFQFDTQAADLFEGSNTASVLTRPAPSGDYVVDVKLSINLPPEGCCFNYVQAGLVIYADDDRYVKLTHASIWETRQIEFAKEQPATTSTAPRYGSTVLGAPADTLWLRIVKSTDDAEQRYTAYSSTNGTTWTRGGTWTNQLGDNARIGLVSMGGSGFTATFDEVRVSRLKP</sequence>
<dbReference type="SUPFAM" id="SSF75005">
    <property type="entry name" value="Arabinanase/levansucrase/invertase"/>
    <property type="match status" value="1"/>
</dbReference>
<protein>
    <submittedName>
        <fullName evidence="7">Arabinan endo-1,5-alpha-L-arabinosidase</fullName>
    </submittedName>
</protein>
<comment type="similarity">
    <text evidence="2">Belongs to the glycosyl hydrolase 43 family.</text>
</comment>
<dbReference type="InterPro" id="IPR006710">
    <property type="entry name" value="Glyco_hydro_43"/>
</dbReference>
<name>A0A318SB35_9DEIO</name>
<feature type="chain" id="PRO_5016320606" evidence="6">
    <location>
        <begin position="29"/>
        <end position="621"/>
    </location>
</feature>
<comment type="pathway">
    <text evidence="1">Glycan metabolism; L-arabinan degradation.</text>
</comment>
<dbReference type="InterPro" id="IPR013320">
    <property type="entry name" value="ConA-like_dom_sf"/>
</dbReference>
<organism evidence="7 8">
    <name type="scientific">Deinococcus yavapaiensis KR-236</name>
    <dbReference type="NCBI Taxonomy" id="694435"/>
    <lineage>
        <taxon>Bacteria</taxon>
        <taxon>Thermotogati</taxon>
        <taxon>Deinococcota</taxon>
        <taxon>Deinococci</taxon>
        <taxon>Deinococcales</taxon>
        <taxon>Deinococcaceae</taxon>
        <taxon>Deinococcus</taxon>
    </lineage>
</organism>
<dbReference type="PANTHER" id="PTHR43301:SF3">
    <property type="entry name" value="ARABINAN ENDO-1,5-ALPHA-L-ARABINOSIDASE A-RELATED"/>
    <property type="match status" value="1"/>
</dbReference>
<keyword evidence="3" id="KW-0378">Hydrolase</keyword>
<dbReference type="GO" id="GO:0005975">
    <property type="term" value="P:carbohydrate metabolic process"/>
    <property type="evidence" value="ECO:0007669"/>
    <property type="project" value="InterPro"/>
</dbReference>
<dbReference type="CDD" id="cd18616">
    <property type="entry name" value="GH43_ABN-like"/>
    <property type="match status" value="1"/>
</dbReference>
<evidence type="ECO:0000256" key="3">
    <source>
        <dbReference type="ARBA" id="ARBA00022801"/>
    </source>
</evidence>
<evidence type="ECO:0000256" key="1">
    <source>
        <dbReference type="ARBA" id="ARBA00004834"/>
    </source>
</evidence>
<accession>A0A318SB35</accession>
<dbReference type="PANTHER" id="PTHR43301">
    <property type="entry name" value="ARABINAN ENDO-1,5-ALPHA-L-ARABINOSIDASE"/>
    <property type="match status" value="1"/>
</dbReference>
<reference evidence="7 8" key="1">
    <citation type="submission" date="2018-06" db="EMBL/GenBank/DDBJ databases">
        <title>Genomic Encyclopedia of Type Strains, Phase IV (KMG-IV): sequencing the most valuable type-strain genomes for metagenomic binning, comparative biology and taxonomic classification.</title>
        <authorList>
            <person name="Goeker M."/>
        </authorList>
    </citation>
    <scope>NUCLEOTIDE SEQUENCE [LARGE SCALE GENOMIC DNA]</scope>
    <source>
        <strain evidence="7 8">DSM 18048</strain>
    </source>
</reference>
<dbReference type="AlphaFoldDB" id="A0A318SB35"/>
<evidence type="ECO:0000256" key="2">
    <source>
        <dbReference type="ARBA" id="ARBA00009865"/>
    </source>
</evidence>
<evidence type="ECO:0000313" key="8">
    <source>
        <dbReference type="Proteomes" id="UP000248326"/>
    </source>
</evidence>
<evidence type="ECO:0000256" key="5">
    <source>
        <dbReference type="PIRSR" id="PIRSR606710-2"/>
    </source>
</evidence>
<feature type="signal peptide" evidence="6">
    <location>
        <begin position="1"/>
        <end position="28"/>
    </location>
</feature>
<evidence type="ECO:0000256" key="4">
    <source>
        <dbReference type="ARBA" id="ARBA00023295"/>
    </source>
</evidence>
<dbReference type="GO" id="GO:0004553">
    <property type="term" value="F:hydrolase activity, hydrolyzing O-glycosyl compounds"/>
    <property type="evidence" value="ECO:0007669"/>
    <property type="project" value="InterPro"/>
</dbReference>
<dbReference type="Gene3D" id="2.60.120.200">
    <property type="match status" value="1"/>
</dbReference>
<dbReference type="EMBL" id="QJSX01000003">
    <property type="protein sequence ID" value="PYE55430.1"/>
    <property type="molecule type" value="Genomic_DNA"/>
</dbReference>
<dbReference type="InterPro" id="IPR023296">
    <property type="entry name" value="Glyco_hydro_beta-prop_sf"/>
</dbReference>
<proteinExistence type="inferred from homology"/>
<keyword evidence="4" id="KW-0326">Glycosidase</keyword>
<dbReference type="Proteomes" id="UP000248326">
    <property type="component" value="Unassembled WGS sequence"/>
</dbReference>
<keyword evidence="8" id="KW-1185">Reference proteome</keyword>